<dbReference type="RefSeq" id="WP_166397560.1">
    <property type="nucleotide sequence ID" value="NZ_CP045121.1"/>
</dbReference>
<dbReference type="InterPro" id="IPR013656">
    <property type="entry name" value="PAS_4"/>
</dbReference>
<feature type="domain" description="PAS" evidence="1">
    <location>
        <begin position="14"/>
        <end position="47"/>
    </location>
</feature>
<name>A0A6G8Q0B0_9ACTN</name>
<protein>
    <submittedName>
        <fullName evidence="2">PAS domain-containing protein</fullName>
    </submittedName>
</protein>
<evidence type="ECO:0000313" key="2">
    <source>
        <dbReference type="EMBL" id="QIN79885.1"/>
    </source>
</evidence>
<evidence type="ECO:0000259" key="1">
    <source>
        <dbReference type="PROSITE" id="PS50112"/>
    </source>
</evidence>
<accession>A0A6G8Q0B0</accession>
<dbReference type="InterPro" id="IPR035965">
    <property type="entry name" value="PAS-like_dom_sf"/>
</dbReference>
<dbReference type="Pfam" id="PF08448">
    <property type="entry name" value="PAS_4"/>
    <property type="match status" value="1"/>
</dbReference>
<dbReference type="SUPFAM" id="SSF55785">
    <property type="entry name" value="PYP-like sensor domain (PAS domain)"/>
    <property type="match status" value="1"/>
</dbReference>
<sequence>MIAQTAVGRGSLVLFAVDADGIFTFSEGAGLGLLGLGSGELVGRSAFDVYRGAPAVTENLRRALSGEAFSCAVEVGDAVFDCRYEPIEDGEGAVTGATGVAAYAGCSGEAQNTAGPGTSALARGGCGSASSWRALRTS</sequence>
<dbReference type="InterPro" id="IPR000014">
    <property type="entry name" value="PAS"/>
</dbReference>
<evidence type="ECO:0000313" key="3">
    <source>
        <dbReference type="Proteomes" id="UP000502706"/>
    </source>
</evidence>
<dbReference type="PROSITE" id="PS50112">
    <property type="entry name" value="PAS"/>
    <property type="match status" value="1"/>
</dbReference>
<dbReference type="EMBL" id="CP045121">
    <property type="protein sequence ID" value="QIN79885.1"/>
    <property type="molecule type" value="Genomic_DNA"/>
</dbReference>
<dbReference type="AlphaFoldDB" id="A0A6G8Q0B0"/>
<keyword evidence="3" id="KW-1185">Reference proteome</keyword>
<dbReference type="Proteomes" id="UP000502706">
    <property type="component" value="Chromosome"/>
</dbReference>
<organism evidence="2 3">
    <name type="scientific">Rubrobacter marinus</name>
    <dbReference type="NCBI Taxonomy" id="2653852"/>
    <lineage>
        <taxon>Bacteria</taxon>
        <taxon>Bacillati</taxon>
        <taxon>Actinomycetota</taxon>
        <taxon>Rubrobacteria</taxon>
        <taxon>Rubrobacterales</taxon>
        <taxon>Rubrobacteraceae</taxon>
        <taxon>Rubrobacter</taxon>
    </lineage>
</organism>
<dbReference type="KEGG" id="rmar:GBA65_16635"/>
<gene>
    <name evidence="2" type="ORF">GBA65_16635</name>
</gene>
<proteinExistence type="predicted"/>
<dbReference type="Gene3D" id="3.30.450.20">
    <property type="entry name" value="PAS domain"/>
    <property type="match status" value="1"/>
</dbReference>
<reference evidence="2 3" key="1">
    <citation type="submission" date="2019-10" db="EMBL/GenBank/DDBJ databases">
        <title>Rubrobacter sp nov SCSIO 52915 isolated from a deep-sea sediment in the South China Sea.</title>
        <authorList>
            <person name="Chen R.W."/>
        </authorList>
    </citation>
    <scope>NUCLEOTIDE SEQUENCE [LARGE SCALE GENOMIC DNA]</scope>
    <source>
        <strain evidence="2 3">SCSIO 52915</strain>
    </source>
</reference>